<evidence type="ECO:0008006" key="9">
    <source>
        <dbReference type="Google" id="ProtNLM"/>
    </source>
</evidence>
<dbReference type="PANTHER" id="PTHR42709">
    <property type="entry name" value="ALKALINE PHOSPHATASE LIKE PROTEIN"/>
    <property type="match status" value="1"/>
</dbReference>
<feature type="transmembrane region" description="Helical" evidence="6">
    <location>
        <begin position="6"/>
        <end position="26"/>
    </location>
</feature>
<dbReference type="Proteomes" id="UP000177486">
    <property type="component" value="Unassembled WGS sequence"/>
</dbReference>
<evidence type="ECO:0000256" key="4">
    <source>
        <dbReference type="ARBA" id="ARBA00022989"/>
    </source>
</evidence>
<evidence type="ECO:0000256" key="3">
    <source>
        <dbReference type="ARBA" id="ARBA00022692"/>
    </source>
</evidence>
<reference evidence="7 8" key="1">
    <citation type="journal article" date="2016" name="Nat. Commun.">
        <title>Thousands of microbial genomes shed light on interconnected biogeochemical processes in an aquifer system.</title>
        <authorList>
            <person name="Anantharaman K."/>
            <person name="Brown C.T."/>
            <person name="Hug L.A."/>
            <person name="Sharon I."/>
            <person name="Castelle C.J."/>
            <person name="Probst A.J."/>
            <person name="Thomas B.C."/>
            <person name="Singh A."/>
            <person name="Wilkins M.J."/>
            <person name="Karaoz U."/>
            <person name="Brodie E.L."/>
            <person name="Williams K.H."/>
            <person name="Hubbard S.S."/>
            <person name="Banfield J.F."/>
        </authorList>
    </citation>
    <scope>NUCLEOTIDE SEQUENCE [LARGE SCALE GENOMIC DNA]</scope>
</reference>
<evidence type="ECO:0000256" key="2">
    <source>
        <dbReference type="ARBA" id="ARBA00022475"/>
    </source>
</evidence>
<comment type="subcellular location">
    <subcellularLocation>
        <location evidence="1">Cell membrane</location>
        <topology evidence="1">Multi-pass membrane protein</topology>
    </subcellularLocation>
</comment>
<keyword evidence="4 6" id="KW-1133">Transmembrane helix</keyword>
<sequence>MARKSLKIILKLAVLVAILATAFYFAQVSRENEMVAELVYDYGYYGIFAVAVISGFNLAVPVPAIAFLPLFLESGLNFWSTIILITIGVTLADSFTYVIGRLGREVIDDKRKMIIALERAGERHWWAPMTLLFLFSAVVPLPNEILVVPLGFLNYRFGRIWPVILAGNFIFNFIYASGVINLFELV</sequence>
<evidence type="ECO:0000313" key="7">
    <source>
        <dbReference type="EMBL" id="OGZ30674.1"/>
    </source>
</evidence>
<name>A0A1G2EXY6_9BACT</name>
<evidence type="ECO:0000256" key="1">
    <source>
        <dbReference type="ARBA" id="ARBA00004651"/>
    </source>
</evidence>
<proteinExistence type="predicted"/>
<dbReference type="PANTHER" id="PTHR42709:SF6">
    <property type="entry name" value="UNDECAPRENYL PHOSPHATE TRANSPORTER A"/>
    <property type="match status" value="1"/>
</dbReference>
<gene>
    <name evidence="7" type="ORF">A2931_02030</name>
</gene>
<evidence type="ECO:0000256" key="6">
    <source>
        <dbReference type="SAM" id="Phobius"/>
    </source>
</evidence>
<dbReference type="InterPro" id="IPR051311">
    <property type="entry name" value="DedA_domain"/>
</dbReference>
<feature type="transmembrane region" description="Helical" evidence="6">
    <location>
        <begin position="161"/>
        <end position="183"/>
    </location>
</feature>
<keyword evidence="3 6" id="KW-0812">Transmembrane</keyword>
<feature type="transmembrane region" description="Helical" evidence="6">
    <location>
        <begin position="78"/>
        <end position="103"/>
    </location>
</feature>
<keyword evidence="2" id="KW-1003">Cell membrane</keyword>
<organism evidence="7 8">
    <name type="scientific">Candidatus Niyogibacteria bacterium RIFCSPLOWO2_01_FULL_45_48</name>
    <dbReference type="NCBI Taxonomy" id="1801724"/>
    <lineage>
        <taxon>Bacteria</taxon>
        <taxon>Candidatus Niyogiibacteriota</taxon>
    </lineage>
</organism>
<evidence type="ECO:0000256" key="5">
    <source>
        <dbReference type="ARBA" id="ARBA00023136"/>
    </source>
</evidence>
<dbReference type="GO" id="GO:0005886">
    <property type="term" value="C:plasma membrane"/>
    <property type="evidence" value="ECO:0007669"/>
    <property type="project" value="UniProtKB-SubCell"/>
</dbReference>
<protein>
    <recommendedName>
        <fullName evidence="9">DedA family protein</fullName>
    </recommendedName>
</protein>
<keyword evidence="5 6" id="KW-0472">Membrane</keyword>
<dbReference type="EMBL" id="MHMQ01000015">
    <property type="protein sequence ID" value="OGZ30674.1"/>
    <property type="molecule type" value="Genomic_DNA"/>
</dbReference>
<comment type="caution">
    <text evidence="7">The sequence shown here is derived from an EMBL/GenBank/DDBJ whole genome shotgun (WGS) entry which is preliminary data.</text>
</comment>
<evidence type="ECO:0000313" key="8">
    <source>
        <dbReference type="Proteomes" id="UP000177486"/>
    </source>
</evidence>
<feature type="transmembrane region" description="Helical" evidence="6">
    <location>
        <begin position="47"/>
        <end position="72"/>
    </location>
</feature>
<dbReference type="AlphaFoldDB" id="A0A1G2EXY6"/>
<accession>A0A1G2EXY6</accession>